<evidence type="ECO:0000256" key="2">
    <source>
        <dbReference type="SAM" id="SignalP"/>
    </source>
</evidence>
<dbReference type="InterPro" id="IPR027843">
    <property type="entry name" value="DUF4440"/>
</dbReference>
<dbReference type="InterPro" id="IPR006311">
    <property type="entry name" value="TAT_signal"/>
</dbReference>
<protein>
    <submittedName>
        <fullName evidence="4">SgcJ/EcaC family oxidoreductase</fullName>
    </submittedName>
</protein>
<evidence type="ECO:0000259" key="3">
    <source>
        <dbReference type="Pfam" id="PF14534"/>
    </source>
</evidence>
<feature type="chain" id="PRO_5047106901" evidence="2">
    <location>
        <begin position="33"/>
        <end position="215"/>
    </location>
</feature>
<feature type="region of interest" description="Disordered" evidence="1">
    <location>
        <begin position="172"/>
        <end position="215"/>
    </location>
</feature>
<evidence type="ECO:0000313" key="4">
    <source>
        <dbReference type="EMBL" id="MFC4533014.1"/>
    </source>
</evidence>
<dbReference type="Pfam" id="PF14534">
    <property type="entry name" value="DUF4440"/>
    <property type="match status" value="1"/>
</dbReference>
<dbReference type="Proteomes" id="UP001596004">
    <property type="component" value="Unassembled WGS sequence"/>
</dbReference>
<organism evidence="4 5">
    <name type="scientific">Sphaerisporangium dianthi</name>
    <dbReference type="NCBI Taxonomy" id="1436120"/>
    <lineage>
        <taxon>Bacteria</taxon>
        <taxon>Bacillati</taxon>
        <taxon>Actinomycetota</taxon>
        <taxon>Actinomycetes</taxon>
        <taxon>Streptosporangiales</taxon>
        <taxon>Streptosporangiaceae</taxon>
        <taxon>Sphaerisporangium</taxon>
    </lineage>
</organism>
<feature type="compositionally biased region" description="Low complexity" evidence="1">
    <location>
        <begin position="180"/>
        <end position="198"/>
    </location>
</feature>
<dbReference type="NCBIfam" id="TIGR02246">
    <property type="entry name" value="SgcJ/EcaC family oxidoreductase"/>
    <property type="match status" value="1"/>
</dbReference>
<dbReference type="EMBL" id="JBHSFP010000012">
    <property type="protein sequence ID" value="MFC4533014.1"/>
    <property type="molecule type" value="Genomic_DNA"/>
</dbReference>
<keyword evidence="5" id="KW-1185">Reference proteome</keyword>
<comment type="caution">
    <text evidence="4">The sequence shown here is derived from an EMBL/GenBank/DDBJ whole genome shotgun (WGS) entry which is preliminary data.</text>
</comment>
<evidence type="ECO:0000313" key="5">
    <source>
        <dbReference type="Proteomes" id="UP001596004"/>
    </source>
</evidence>
<name>A0ABV9CKI3_9ACTN</name>
<evidence type="ECO:0000256" key="1">
    <source>
        <dbReference type="SAM" id="MobiDB-lite"/>
    </source>
</evidence>
<feature type="signal peptide" evidence="2">
    <location>
        <begin position="1"/>
        <end position="32"/>
    </location>
</feature>
<keyword evidence="2" id="KW-0732">Signal</keyword>
<accession>A0ABV9CKI3</accession>
<proteinExistence type="predicted"/>
<feature type="domain" description="DUF4440" evidence="3">
    <location>
        <begin position="50"/>
        <end position="158"/>
    </location>
</feature>
<dbReference type="PROSITE" id="PS51318">
    <property type="entry name" value="TAT"/>
    <property type="match status" value="1"/>
</dbReference>
<sequence>MEIRRRRTMNSGLMLVGGAVMALSCALPPAAAATSHGPGGSDPDLAVLSDIWRRQAEAWVRGDATAYAAVYTPDADLVNIKGEHLHGRAVIAARLKHYFGNQLKDTRLLRLTEKIRMVSPLTAVIIRKDCVLYAAETDCRPANLSINSSVVVKRGGHWFIESFHNTLVNQQDERQRPFRTAAAPVATAGPAATAGPGVQSAPEPPSPAQRRLRSR</sequence>
<dbReference type="InterPro" id="IPR011944">
    <property type="entry name" value="Steroid_delta5-4_isomerase"/>
</dbReference>
<dbReference type="Gene3D" id="3.10.450.50">
    <property type="match status" value="1"/>
</dbReference>
<dbReference type="InterPro" id="IPR032710">
    <property type="entry name" value="NTF2-like_dom_sf"/>
</dbReference>
<dbReference type="RefSeq" id="WP_380841959.1">
    <property type="nucleotide sequence ID" value="NZ_JBHSFP010000012.1"/>
</dbReference>
<dbReference type="PROSITE" id="PS51257">
    <property type="entry name" value="PROKAR_LIPOPROTEIN"/>
    <property type="match status" value="1"/>
</dbReference>
<dbReference type="SUPFAM" id="SSF54427">
    <property type="entry name" value="NTF2-like"/>
    <property type="match status" value="1"/>
</dbReference>
<reference evidence="5" key="1">
    <citation type="journal article" date="2019" name="Int. J. Syst. Evol. Microbiol.">
        <title>The Global Catalogue of Microorganisms (GCM) 10K type strain sequencing project: providing services to taxonomists for standard genome sequencing and annotation.</title>
        <authorList>
            <consortium name="The Broad Institute Genomics Platform"/>
            <consortium name="The Broad Institute Genome Sequencing Center for Infectious Disease"/>
            <person name="Wu L."/>
            <person name="Ma J."/>
        </authorList>
    </citation>
    <scope>NUCLEOTIDE SEQUENCE [LARGE SCALE GENOMIC DNA]</scope>
    <source>
        <strain evidence="5">CGMCC 4.7132</strain>
    </source>
</reference>
<gene>
    <name evidence="4" type="ORF">ACFO60_19730</name>
</gene>